<dbReference type="Proteomes" id="UP000621631">
    <property type="component" value="Unassembled WGS sequence"/>
</dbReference>
<reference evidence="2 3" key="1">
    <citation type="submission" date="2020-09" db="EMBL/GenBank/DDBJ databases">
        <title>Draft Genome Sequences of Oil-Oxidizing Bacteria Halomonas titanicae, Marinobacter lutaoensis, and Virgibacillus halodenitrificans Isolated from Highly Saline Environments.</title>
        <authorList>
            <person name="Grouzdev D.S."/>
            <person name="Sokolova D.S."/>
            <person name="Semenova E.M."/>
            <person name="Borzenkov I.A."/>
            <person name="Bidzhieva S.K."/>
            <person name="Poltaraus A.B."/>
            <person name="Nazina T.N."/>
        </authorList>
    </citation>
    <scope>NUCLEOTIDE SEQUENCE [LARGE SCALE GENOMIC DNA]</scope>
    <source>
        <strain evidence="2 3">VKM B-3472D</strain>
    </source>
</reference>
<dbReference type="EMBL" id="JACWEZ010000027">
    <property type="protein sequence ID" value="MBD1224800.1"/>
    <property type="molecule type" value="Genomic_DNA"/>
</dbReference>
<dbReference type="Gene3D" id="1.10.260.40">
    <property type="entry name" value="lambda repressor-like DNA-binding domains"/>
    <property type="match status" value="1"/>
</dbReference>
<feature type="domain" description="HTH cro/C1-type" evidence="1">
    <location>
        <begin position="9"/>
        <end position="63"/>
    </location>
</feature>
<organism evidence="2 3">
    <name type="scientific">Virgibacillus halodenitrificans</name>
    <name type="common">Bacillus halodenitrificans</name>
    <dbReference type="NCBI Taxonomy" id="1482"/>
    <lineage>
        <taxon>Bacteria</taxon>
        <taxon>Bacillati</taxon>
        <taxon>Bacillota</taxon>
        <taxon>Bacilli</taxon>
        <taxon>Bacillales</taxon>
        <taxon>Bacillaceae</taxon>
        <taxon>Virgibacillus</taxon>
    </lineage>
</organism>
<evidence type="ECO:0000313" key="3">
    <source>
        <dbReference type="Proteomes" id="UP000621631"/>
    </source>
</evidence>
<protein>
    <submittedName>
        <fullName evidence="2">Helix-turn-helix transcriptional regulator</fullName>
    </submittedName>
</protein>
<dbReference type="PROSITE" id="PS50943">
    <property type="entry name" value="HTH_CROC1"/>
    <property type="match status" value="1"/>
</dbReference>
<evidence type="ECO:0000313" key="2">
    <source>
        <dbReference type="EMBL" id="MBD1224800.1"/>
    </source>
</evidence>
<dbReference type="RefSeq" id="WP_189779445.1">
    <property type="nucleotide sequence ID" value="NZ_JACWEZ010000027.1"/>
</dbReference>
<evidence type="ECO:0000259" key="1">
    <source>
        <dbReference type="PROSITE" id="PS50943"/>
    </source>
</evidence>
<accession>A0ABR7VSC5</accession>
<dbReference type="InterPro" id="IPR010982">
    <property type="entry name" value="Lambda_DNA-bd_dom_sf"/>
</dbReference>
<dbReference type="CDD" id="cd00093">
    <property type="entry name" value="HTH_XRE"/>
    <property type="match status" value="1"/>
</dbReference>
<proteinExistence type="predicted"/>
<gene>
    <name evidence="2" type="ORF">IC602_19480</name>
</gene>
<dbReference type="SUPFAM" id="SSF47413">
    <property type="entry name" value="lambda repressor-like DNA-binding domains"/>
    <property type="match status" value="1"/>
</dbReference>
<name>A0ABR7VSC5_VIRHA</name>
<keyword evidence="3" id="KW-1185">Reference proteome</keyword>
<comment type="caution">
    <text evidence="2">The sequence shown here is derived from an EMBL/GenBank/DDBJ whole genome shotgun (WGS) entry which is preliminary data.</text>
</comment>
<dbReference type="Pfam" id="PF13443">
    <property type="entry name" value="HTH_26"/>
    <property type="match status" value="1"/>
</dbReference>
<dbReference type="InterPro" id="IPR001387">
    <property type="entry name" value="Cro/C1-type_HTH"/>
</dbReference>
<sequence>MTVKFYVDINKILKRNGMRLTDLAEISNINIGTLSRIRKSHKINFSTLNKIASALDEKDLNNLVSREIDSTKLK</sequence>